<keyword evidence="8" id="KW-0718">Serine biosynthesis</keyword>
<organism evidence="9">
    <name type="scientific">hydrothermal vent metagenome</name>
    <dbReference type="NCBI Taxonomy" id="652676"/>
    <lineage>
        <taxon>unclassified sequences</taxon>
        <taxon>metagenomes</taxon>
        <taxon>ecological metagenomes</taxon>
    </lineage>
</organism>
<dbReference type="Pfam" id="PF12710">
    <property type="entry name" value="HAD"/>
    <property type="match status" value="1"/>
</dbReference>
<dbReference type="EMBL" id="FPHL01000014">
    <property type="protein sequence ID" value="SFV57414.1"/>
    <property type="molecule type" value="Genomic_DNA"/>
</dbReference>
<dbReference type="InterPro" id="IPR036412">
    <property type="entry name" value="HAD-like_sf"/>
</dbReference>
<name>A0A1W1BVA7_9ZZZZ</name>
<sequence length="323" mass="37416">MKILTTLLMFGMFVFVNATEVLPSWNDGKSKTNIVNYVKTVTDKNSTDFIPVKDRIAVFDNDGTLWSEQPVYFQFFFAMDRVKALAPQHPEWKLVQPFKAVLEGDIKKVMASGKEGLLKLIMVSHTGMSDEEFDDIVAAWIKTAKHPTKKVRFTELVFQPMLELLSYLRANGFKTFIVSGGGIDFMRPWATEVYGIPSNRIIGSEIEVKYRDRKIIRIPKTRFIDDKEGKPVGIHYHIGKRPVAAFGNSDGDLDMMQYTEANRHYKTLQLYVHHTDAKREWAYDRKSHIGKLDKGLDYARDHNWTVVDMKKEWKVIYPFELKH</sequence>
<evidence type="ECO:0000256" key="3">
    <source>
        <dbReference type="ARBA" id="ARBA00012640"/>
    </source>
</evidence>
<evidence type="ECO:0000256" key="1">
    <source>
        <dbReference type="ARBA" id="ARBA00001946"/>
    </source>
</evidence>
<keyword evidence="4" id="KW-0028">Amino-acid biosynthesis</keyword>
<dbReference type="AlphaFoldDB" id="A0A1W1BVA7"/>
<dbReference type="GO" id="GO:0036424">
    <property type="term" value="F:L-phosphoserine phosphatase activity"/>
    <property type="evidence" value="ECO:0007669"/>
    <property type="project" value="TreeGrafter"/>
</dbReference>
<dbReference type="EC" id="3.1.3.3" evidence="3"/>
<keyword evidence="5" id="KW-0479">Metal-binding</keyword>
<evidence type="ECO:0000256" key="5">
    <source>
        <dbReference type="ARBA" id="ARBA00022723"/>
    </source>
</evidence>
<dbReference type="Gene3D" id="3.40.50.1000">
    <property type="entry name" value="HAD superfamily/HAD-like"/>
    <property type="match status" value="1"/>
</dbReference>
<gene>
    <name evidence="9" type="ORF">MNB_SV-10-520</name>
</gene>
<evidence type="ECO:0000256" key="2">
    <source>
        <dbReference type="ARBA" id="ARBA00005135"/>
    </source>
</evidence>
<proteinExistence type="predicted"/>
<evidence type="ECO:0000256" key="7">
    <source>
        <dbReference type="ARBA" id="ARBA00022842"/>
    </source>
</evidence>
<dbReference type="SUPFAM" id="SSF56784">
    <property type="entry name" value="HAD-like"/>
    <property type="match status" value="1"/>
</dbReference>
<keyword evidence="6" id="KW-0378">Hydrolase</keyword>
<dbReference type="InterPro" id="IPR023214">
    <property type="entry name" value="HAD_sf"/>
</dbReference>
<comment type="cofactor">
    <cofactor evidence="1">
        <name>Mg(2+)</name>
        <dbReference type="ChEBI" id="CHEBI:18420"/>
    </cofactor>
</comment>
<reference evidence="9" key="1">
    <citation type="submission" date="2016-10" db="EMBL/GenBank/DDBJ databases">
        <authorList>
            <person name="de Groot N.N."/>
        </authorList>
    </citation>
    <scope>NUCLEOTIDE SEQUENCE</scope>
</reference>
<dbReference type="GO" id="GO:0005737">
    <property type="term" value="C:cytoplasm"/>
    <property type="evidence" value="ECO:0007669"/>
    <property type="project" value="TreeGrafter"/>
</dbReference>
<dbReference type="GO" id="GO:0006564">
    <property type="term" value="P:L-serine biosynthetic process"/>
    <property type="evidence" value="ECO:0007669"/>
    <property type="project" value="UniProtKB-KW"/>
</dbReference>
<evidence type="ECO:0000256" key="6">
    <source>
        <dbReference type="ARBA" id="ARBA00022801"/>
    </source>
</evidence>
<dbReference type="GO" id="GO:0000287">
    <property type="term" value="F:magnesium ion binding"/>
    <property type="evidence" value="ECO:0007669"/>
    <property type="project" value="TreeGrafter"/>
</dbReference>
<protein>
    <recommendedName>
        <fullName evidence="3">phosphoserine phosphatase</fullName>
        <ecNumber evidence="3">3.1.3.3</ecNumber>
    </recommendedName>
</protein>
<dbReference type="InterPro" id="IPR050582">
    <property type="entry name" value="HAD-like_SerB"/>
</dbReference>
<evidence type="ECO:0000256" key="8">
    <source>
        <dbReference type="ARBA" id="ARBA00023299"/>
    </source>
</evidence>
<accession>A0A1W1BVA7</accession>
<keyword evidence="7" id="KW-0460">Magnesium</keyword>
<dbReference type="PANTHER" id="PTHR43344">
    <property type="entry name" value="PHOSPHOSERINE PHOSPHATASE"/>
    <property type="match status" value="1"/>
</dbReference>
<comment type="pathway">
    <text evidence="2">Amino-acid biosynthesis; L-serine biosynthesis; L-serine from 3-phospho-D-glycerate: step 3/3.</text>
</comment>
<evidence type="ECO:0000313" key="9">
    <source>
        <dbReference type="EMBL" id="SFV57414.1"/>
    </source>
</evidence>
<dbReference type="PANTHER" id="PTHR43344:SF2">
    <property type="entry name" value="PHOSPHOSERINE PHOSPHATASE"/>
    <property type="match status" value="1"/>
</dbReference>
<evidence type="ECO:0000256" key="4">
    <source>
        <dbReference type="ARBA" id="ARBA00022605"/>
    </source>
</evidence>